<feature type="compositionally biased region" description="Basic and acidic residues" evidence="1">
    <location>
        <begin position="10"/>
        <end position="20"/>
    </location>
</feature>
<organism evidence="2 3">
    <name type="scientific">Atta cephalotes</name>
    <name type="common">Leafcutter ant</name>
    <dbReference type="NCBI Taxonomy" id="12957"/>
    <lineage>
        <taxon>Eukaryota</taxon>
        <taxon>Metazoa</taxon>
        <taxon>Ecdysozoa</taxon>
        <taxon>Arthropoda</taxon>
        <taxon>Hexapoda</taxon>
        <taxon>Insecta</taxon>
        <taxon>Pterygota</taxon>
        <taxon>Neoptera</taxon>
        <taxon>Endopterygota</taxon>
        <taxon>Hymenoptera</taxon>
        <taxon>Apocrita</taxon>
        <taxon>Aculeata</taxon>
        <taxon>Formicoidea</taxon>
        <taxon>Formicidae</taxon>
        <taxon>Myrmicinae</taxon>
        <taxon>Atta</taxon>
    </lineage>
</organism>
<dbReference type="EMBL" id="ADTU01028086">
    <property type="status" value="NOT_ANNOTATED_CDS"/>
    <property type="molecule type" value="Genomic_DNA"/>
</dbReference>
<protein>
    <submittedName>
        <fullName evidence="2">Uncharacterized protein</fullName>
    </submittedName>
</protein>
<evidence type="ECO:0000313" key="3">
    <source>
        <dbReference type="Proteomes" id="UP000005205"/>
    </source>
</evidence>
<sequence>MAAAVQSSERGLEASKKYDDGVSDDTSGSDFDDEEDPDKIEVPGGGKDLATAAVIGSIKEEKPPITDLPTNPLDKTQGPLNELNQKFGNKIPGGLVTKNATPGYEMVHVGGSQGTSPGNFVGGTGQMNQLNQLATGGYPGFPPGLNLAGFNPAAFLQS</sequence>
<feature type="region of interest" description="Disordered" evidence="1">
    <location>
        <begin position="1"/>
        <end position="77"/>
    </location>
</feature>
<reference evidence="2" key="2">
    <citation type="submission" date="2016-04" db="UniProtKB">
        <authorList>
            <consortium name="EnsemblMetazoa"/>
        </authorList>
    </citation>
    <scope>IDENTIFICATION</scope>
</reference>
<name>A0A158NWJ6_ATTCE</name>
<dbReference type="Proteomes" id="UP000005205">
    <property type="component" value="Unassembled WGS sequence"/>
</dbReference>
<dbReference type="OrthoDB" id="8197186at2759"/>
<dbReference type="KEGG" id="acep:105625173"/>
<proteinExistence type="predicted"/>
<accession>A0A158NWJ6</accession>
<dbReference type="EnsemblMetazoa" id="XM_012206514.1">
    <property type="protein sequence ID" value="XP_012061904.1"/>
    <property type="gene ID" value="LOC105625173"/>
</dbReference>
<dbReference type="AlphaFoldDB" id="A0A158NWJ6"/>
<gene>
    <name evidence="2" type="primary">105625173</name>
</gene>
<keyword evidence="3" id="KW-1185">Reference proteome</keyword>
<dbReference type="InParanoid" id="A0A158NWJ6"/>
<evidence type="ECO:0000256" key="1">
    <source>
        <dbReference type="SAM" id="MobiDB-lite"/>
    </source>
</evidence>
<reference evidence="3" key="1">
    <citation type="journal article" date="2011" name="PLoS Genet.">
        <title>The genome sequence of the leaf-cutter ant Atta cephalotes reveals insights into its obligate symbiotic lifestyle.</title>
        <authorList>
            <person name="Suen G."/>
            <person name="Teiling C."/>
            <person name="Li L."/>
            <person name="Holt C."/>
            <person name="Abouheif E."/>
            <person name="Bornberg-Bauer E."/>
            <person name="Bouffard P."/>
            <person name="Caldera E.J."/>
            <person name="Cash E."/>
            <person name="Cavanaugh A."/>
            <person name="Denas O."/>
            <person name="Elhaik E."/>
            <person name="Fave M.J."/>
            <person name="Gadau J."/>
            <person name="Gibson J.D."/>
            <person name="Graur D."/>
            <person name="Grubbs K.J."/>
            <person name="Hagen D.E."/>
            <person name="Harkins T.T."/>
            <person name="Helmkampf M."/>
            <person name="Hu H."/>
            <person name="Johnson B.R."/>
            <person name="Kim J."/>
            <person name="Marsh S.E."/>
            <person name="Moeller J.A."/>
            <person name="Munoz-Torres M.C."/>
            <person name="Murphy M.C."/>
            <person name="Naughton M.C."/>
            <person name="Nigam S."/>
            <person name="Overson R."/>
            <person name="Rajakumar R."/>
            <person name="Reese J.T."/>
            <person name="Scott J.J."/>
            <person name="Smith C.R."/>
            <person name="Tao S."/>
            <person name="Tsutsui N.D."/>
            <person name="Viljakainen L."/>
            <person name="Wissler L."/>
            <person name="Yandell M.D."/>
            <person name="Zimmer F."/>
            <person name="Taylor J."/>
            <person name="Slater S.C."/>
            <person name="Clifton S.W."/>
            <person name="Warren W.C."/>
            <person name="Elsik C.G."/>
            <person name="Smith C.D."/>
            <person name="Weinstock G.M."/>
            <person name="Gerardo N.M."/>
            <person name="Currie C.R."/>
        </authorList>
    </citation>
    <scope>NUCLEOTIDE SEQUENCE [LARGE SCALE GENOMIC DNA]</scope>
</reference>
<evidence type="ECO:0000313" key="2">
    <source>
        <dbReference type="EnsemblMetazoa" id="XP_012061904.1"/>
    </source>
</evidence>